<accession>A0A8J2JCZ5</accession>
<evidence type="ECO:0000313" key="1">
    <source>
        <dbReference type="EMBL" id="CAG7718221.1"/>
    </source>
</evidence>
<dbReference type="Proteomes" id="UP000708208">
    <property type="component" value="Unassembled WGS sequence"/>
</dbReference>
<protein>
    <submittedName>
        <fullName evidence="1">Uncharacterized protein</fullName>
    </submittedName>
</protein>
<evidence type="ECO:0000313" key="2">
    <source>
        <dbReference type="Proteomes" id="UP000708208"/>
    </source>
</evidence>
<organism evidence="1 2">
    <name type="scientific">Allacma fusca</name>
    <dbReference type="NCBI Taxonomy" id="39272"/>
    <lineage>
        <taxon>Eukaryota</taxon>
        <taxon>Metazoa</taxon>
        <taxon>Ecdysozoa</taxon>
        <taxon>Arthropoda</taxon>
        <taxon>Hexapoda</taxon>
        <taxon>Collembola</taxon>
        <taxon>Symphypleona</taxon>
        <taxon>Sminthuridae</taxon>
        <taxon>Allacma</taxon>
    </lineage>
</organism>
<name>A0A8J2JCZ5_9HEXA</name>
<comment type="caution">
    <text evidence="1">The sequence shown here is derived from an EMBL/GenBank/DDBJ whole genome shotgun (WGS) entry which is preliminary data.</text>
</comment>
<feature type="non-terminal residue" evidence="1">
    <location>
        <position position="1"/>
    </location>
</feature>
<dbReference type="EMBL" id="CAJVCH010051696">
    <property type="protein sequence ID" value="CAG7718221.1"/>
    <property type="molecule type" value="Genomic_DNA"/>
</dbReference>
<proteinExistence type="predicted"/>
<gene>
    <name evidence="1" type="ORF">AFUS01_LOCUS7631</name>
</gene>
<reference evidence="1" key="1">
    <citation type="submission" date="2021-06" db="EMBL/GenBank/DDBJ databases">
        <authorList>
            <person name="Hodson N. C."/>
            <person name="Mongue J. A."/>
            <person name="Jaron S. K."/>
        </authorList>
    </citation>
    <scope>NUCLEOTIDE SEQUENCE</scope>
</reference>
<sequence>GVKNHKVNVRVKNGRYLNQ</sequence>
<dbReference type="AlphaFoldDB" id="A0A8J2JCZ5"/>
<keyword evidence="2" id="KW-1185">Reference proteome</keyword>